<name>A0A0B1ZJP6_9SPHN</name>
<evidence type="ECO:0000313" key="3">
    <source>
        <dbReference type="Proteomes" id="UP000031057"/>
    </source>
</evidence>
<reference evidence="2 3" key="1">
    <citation type="submission" date="2014-10" db="EMBL/GenBank/DDBJ databases">
        <title>Genome sequence of Novosphingobium malaysiense MUSC 273(T).</title>
        <authorList>
            <person name="Lee L.-H."/>
        </authorList>
    </citation>
    <scope>NUCLEOTIDE SEQUENCE [LARGE SCALE GENOMIC DNA]</scope>
    <source>
        <strain evidence="2 3">MUSC 273</strain>
    </source>
</reference>
<dbReference type="InterPro" id="IPR038186">
    <property type="entry name" value="CHAD_dom_sf"/>
</dbReference>
<accession>A0A0B1ZJP6</accession>
<protein>
    <recommendedName>
        <fullName evidence="1">CHAD domain-containing protein</fullName>
    </recommendedName>
</protein>
<dbReference type="AlphaFoldDB" id="A0A0B1ZJP6"/>
<dbReference type="Pfam" id="PF05235">
    <property type="entry name" value="CHAD"/>
    <property type="match status" value="1"/>
</dbReference>
<dbReference type="RefSeq" id="WP_039288522.1">
    <property type="nucleotide sequence ID" value="NZ_JTDI01000007.1"/>
</dbReference>
<sequence length="300" mass="33892">MAYKFKASDGSVQRAVRRIAREQIDGALHAIETKDRDTARHEVRKACKKIRALVRLVRPAFSDYSSENAEYRDIARLLAGGRDARVLIDTFDKLTGNVSADGDLADSPAVRKHLEQDLACVEQGASAETHLHEARARLQKARKRIASWQLDEEEWAALGPGLGKVLRRARKARRKTSDDPAPVQFHELRKRIKYHWYHARLFKSVWPEMMKPRAAELSRAADLLGLHHDISVFEERLARLPADSGLAEPAGALLTVAMERRGELESEIAPLVGRLLAQEPGALVDHWRALWCIWRAERAS</sequence>
<dbReference type="PANTHER" id="PTHR39339:SF1">
    <property type="entry name" value="CHAD DOMAIN-CONTAINING PROTEIN"/>
    <property type="match status" value="1"/>
</dbReference>
<proteinExistence type="predicted"/>
<dbReference type="Gene3D" id="1.40.20.10">
    <property type="entry name" value="CHAD domain"/>
    <property type="match status" value="1"/>
</dbReference>
<dbReference type="EMBL" id="JTDI01000007">
    <property type="protein sequence ID" value="KHK89537.1"/>
    <property type="molecule type" value="Genomic_DNA"/>
</dbReference>
<dbReference type="Proteomes" id="UP000031057">
    <property type="component" value="Unassembled WGS sequence"/>
</dbReference>
<gene>
    <name evidence="2" type="ORF">LK12_20795</name>
</gene>
<dbReference type="PROSITE" id="PS51708">
    <property type="entry name" value="CHAD"/>
    <property type="match status" value="1"/>
</dbReference>
<feature type="domain" description="CHAD" evidence="1">
    <location>
        <begin position="9"/>
        <end position="288"/>
    </location>
</feature>
<keyword evidence="3" id="KW-1185">Reference proteome</keyword>
<organism evidence="2 3">
    <name type="scientific">Novosphingobium malaysiense</name>
    <dbReference type="NCBI Taxonomy" id="1348853"/>
    <lineage>
        <taxon>Bacteria</taxon>
        <taxon>Pseudomonadati</taxon>
        <taxon>Pseudomonadota</taxon>
        <taxon>Alphaproteobacteria</taxon>
        <taxon>Sphingomonadales</taxon>
        <taxon>Sphingomonadaceae</taxon>
        <taxon>Novosphingobium</taxon>
    </lineage>
</organism>
<dbReference type="SMART" id="SM00880">
    <property type="entry name" value="CHAD"/>
    <property type="match status" value="1"/>
</dbReference>
<evidence type="ECO:0000259" key="1">
    <source>
        <dbReference type="PROSITE" id="PS51708"/>
    </source>
</evidence>
<dbReference type="STRING" id="1348853.LK12_20795"/>
<dbReference type="PANTHER" id="PTHR39339">
    <property type="entry name" value="SLR1444 PROTEIN"/>
    <property type="match status" value="1"/>
</dbReference>
<dbReference type="OrthoDB" id="9810907at2"/>
<dbReference type="InterPro" id="IPR007899">
    <property type="entry name" value="CHAD_dom"/>
</dbReference>
<evidence type="ECO:0000313" key="2">
    <source>
        <dbReference type="EMBL" id="KHK89537.1"/>
    </source>
</evidence>
<comment type="caution">
    <text evidence="2">The sequence shown here is derived from an EMBL/GenBank/DDBJ whole genome shotgun (WGS) entry which is preliminary data.</text>
</comment>